<dbReference type="PANTHER" id="PTHR30231">
    <property type="entry name" value="DNA POLYMERASE III SUBUNIT EPSILON"/>
    <property type="match status" value="1"/>
</dbReference>
<dbReference type="InterPro" id="IPR013520">
    <property type="entry name" value="Ribonucl_H"/>
</dbReference>
<dbReference type="GO" id="GO:0004527">
    <property type="term" value="F:exonuclease activity"/>
    <property type="evidence" value="ECO:0007669"/>
    <property type="project" value="UniProtKB-KW"/>
</dbReference>
<sequence>MGADPVGYAVLDLETTGLRPSRHRVVEIGVVHLAPSGRFTGQWCTLLDPGRDLGPRSVHGLTAADVRDAPAFGDIAGTLTGLLRGRVPVAHNLRFDLAFLRREFDRLGAALPRLDRIGVCTMAEAARLLAYAPRSLAACCAAAGVRLERRHDALADARATAGLLQYYLDVTAPAPPWRGRLTEAAKVRWPAVPGTAPPRARPGAARHGSGAGDR</sequence>
<evidence type="ECO:0000313" key="6">
    <source>
        <dbReference type="EMBL" id="MFC7383033.1"/>
    </source>
</evidence>
<dbReference type="CDD" id="cd06127">
    <property type="entry name" value="DEDDh"/>
    <property type="match status" value="1"/>
</dbReference>
<evidence type="ECO:0000313" key="7">
    <source>
        <dbReference type="Proteomes" id="UP001596496"/>
    </source>
</evidence>
<keyword evidence="1" id="KW-0540">Nuclease</keyword>
<dbReference type="SUPFAM" id="SSF53098">
    <property type="entry name" value="Ribonuclease H-like"/>
    <property type="match status" value="1"/>
</dbReference>
<proteinExistence type="predicted"/>
<name>A0ABW2P5F8_9ACTN</name>
<reference evidence="7" key="1">
    <citation type="journal article" date="2019" name="Int. J. Syst. Evol. Microbiol.">
        <title>The Global Catalogue of Microorganisms (GCM) 10K type strain sequencing project: providing services to taxonomists for standard genome sequencing and annotation.</title>
        <authorList>
            <consortium name="The Broad Institute Genomics Platform"/>
            <consortium name="The Broad Institute Genome Sequencing Center for Infectious Disease"/>
            <person name="Wu L."/>
            <person name="Ma J."/>
        </authorList>
    </citation>
    <scope>NUCLEOTIDE SEQUENCE [LARGE SCALE GENOMIC DNA]</scope>
    <source>
        <strain evidence="7">CECT 7649</strain>
    </source>
</reference>
<dbReference type="RefSeq" id="WP_380826420.1">
    <property type="nucleotide sequence ID" value="NZ_JBHTCG010000007.1"/>
</dbReference>
<dbReference type="InterPro" id="IPR036397">
    <property type="entry name" value="RNaseH_sf"/>
</dbReference>
<evidence type="ECO:0000256" key="2">
    <source>
        <dbReference type="ARBA" id="ARBA00022801"/>
    </source>
</evidence>
<comment type="caution">
    <text evidence="6">The sequence shown here is derived from an EMBL/GenBank/DDBJ whole genome shotgun (WGS) entry which is preliminary data.</text>
</comment>
<accession>A0ABW2P5F8</accession>
<dbReference type="Gene3D" id="3.30.420.10">
    <property type="entry name" value="Ribonuclease H-like superfamily/Ribonuclease H"/>
    <property type="match status" value="1"/>
</dbReference>
<dbReference type="Proteomes" id="UP001596496">
    <property type="component" value="Unassembled WGS sequence"/>
</dbReference>
<feature type="region of interest" description="Disordered" evidence="4">
    <location>
        <begin position="191"/>
        <end position="214"/>
    </location>
</feature>
<dbReference type="InterPro" id="IPR012337">
    <property type="entry name" value="RNaseH-like_sf"/>
</dbReference>
<evidence type="ECO:0000256" key="1">
    <source>
        <dbReference type="ARBA" id="ARBA00022722"/>
    </source>
</evidence>
<feature type="domain" description="Exonuclease" evidence="5">
    <location>
        <begin position="7"/>
        <end position="173"/>
    </location>
</feature>
<evidence type="ECO:0000256" key="4">
    <source>
        <dbReference type="SAM" id="MobiDB-lite"/>
    </source>
</evidence>
<dbReference type="Pfam" id="PF00929">
    <property type="entry name" value="RNase_T"/>
    <property type="match status" value="1"/>
</dbReference>
<evidence type="ECO:0000256" key="3">
    <source>
        <dbReference type="ARBA" id="ARBA00022839"/>
    </source>
</evidence>
<gene>
    <name evidence="6" type="ORF">ACFQSB_12505</name>
</gene>
<dbReference type="SMART" id="SM00479">
    <property type="entry name" value="EXOIII"/>
    <property type="match status" value="1"/>
</dbReference>
<dbReference type="EMBL" id="JBHTCG010000007">
    <property type="protein sequence ID" value="MFC7383033.1"/>
    <property type="molecule type" value="Genomic_DNA"/>
</dbReference>
<dbReference type="PANTHER" id="PTHR30231:SF4">
    <property type="entry name" value="PROTEIN NEN2"/>
    <property type="match status" value="1"/>
</dbReference>
<keyword evidence="3 6" id="KW-0269">Exonuclease</keyword>
<evidence type="ECO:0000259" key="5">
    <source>
        <dbReference type="SMART" id="SM00479"/>
    </source>
</evidence>
<keyword evidence="7" id="KW-1185">Reference proteome</keyword>
<keyword evidence="2" id="KW-0378">Hydrolase</keyword>
<protein>
    <submittedName>
        <fullName evidence="6">Exonuclease domain-containing protein</fullName>
    </submittedName>
</protein>
<organism evidence="6 7">
    <name type="scientific">Sphaerisporangium rhizosphaerae</name>
    <dbReference type="NCBI Taxonomy" id="2269375"/>
    <lineage>
        <taxon>Bacteria</taxon>
        <taxon>Bacillati</taxon>
        <taxon>Actinomycetota</taxon>
        <taxon>Actinomycetes</taxon>
        <taxon>Streptosporangiales</taxon>
        <taxon>Streptosporangiaceae</taxon>
        <taxon>Sphaerisporangium</taxon>
    </lineage>
</organism>